<dbReference type="EMBL" id="CP041636">
    <property type="protein sequence ID" value="QDO96675.1"/>
    <property type="molecule type" value="Genomic_DNA"/>
</dbReference>
<evidence type="ECO:0000313" key="8">
    <source>
        <dbReference type="Proteomes" id="UP000317496"/>
    </source>
</evidence>
<accession>A0A516GYV6</accession>
<organism evidence="7 8">
    <name type="scientific">Ferrovibrio terrae</name>
    <dbReference type="NCBI Taxonomy" id="2594003"/>
    <lineage>
        <taxon>Bacteria</taxon>
        <taxon>Pseudomonadati</taxon>
        <taxon>Pseudomonadota</taxon>
        <taxon>Alphaproteobacteria</taxon>
        <taxon>Rhodospirillales</taxon>
        <taxon>Rhodospirillaceae</taxon>
        <taxon>Ferrovibrio</taxon>
    </lineage>
</organism>
<evidence type="ECO:0000256" key="5">
    <source>
        <dbReference type="ARBA" id="ARBA00023186"/>
    </source>
</evidence>
<dbReference type="KEGG" id="fer:FNB15_04995"/>
<dbReference type="CDD" id="cd10747">
    <property type="entry name" value="DnaJ_C"/>
    <property type="match status" value="1"/>
</dbReference>
<proteinExistence type="predicted"/>
<feature type="domain" description="J" evidence="6">
    <location>
        <begin position="3"/>
        <end position="68"/>
    </location>
</feature>
<dbReference type="PROSITE" id="PS00636">
    <property type="entry name" value="DNAJ_1"/>
    <property type="match status" value="1"/>
</dbReference>
<dbReference type="PROSITE" id="PS50076">
    <property type="entry name" value="DNAJ_2"/>
    <property type="match status" value="1"/>
</dbReference>
<evidence type="ECO:0000259" key="6">
    <source>
        <dbReference type="PROSITE" id="PS50076"/>
    </source>
</evidence>
<keyword evidence="2" id="KW-0677">Repeat</keyword>
<keyword evidence="3" id="KW-0863">Zinc-finger</keyword>
<evidence type="ECO:0000256" key="3">
    <source>
        <dbReference type="ARBA" id="ARBA00022771"/>
    </source>
</evidence>
<dbReference type="Proteomes" id="UP000317496">
    <property type="component" value="Chromosome"/>
</dbReference>
<dbReference type="InterPro" id="IPR002939">
    <property type="entry name" value="DnaJ_C"/>
</dbReference>
<evidence type="ECO:0000313" key="7">
    <source>
        <dbReference type="EMBL" id="QDO96675.1"/>
    </source>
</evidence>
<dbReference type="CDD" id="cd06257">
    <property type="entry name" value="DnaJ"/>
    <property type="match status" value="1"/>
</dbReference>
<dbReference type="Pfam" id="PF01556">
    <property type="entry name" value="DnaJ_C"/>
    <property type="match status" value="1"/>
</dbReference>
<dbReference type="Pfam" id="PF00226">
    <property type="entry name" value="DnaJ"/>
    <property type="match status" value="1"/>
</dbReference>
<name>A0A516GYV6_9PROT</name>
<keyword evidence="8" id="KW-1185">Reference proteome</keyword>
<dbReference type="InterPro" id="IPR036869">
    <property type="entry name" value="J_dom_sf"/>
</dbReference>
<dbReference type="FunFam" id="2.60.260.20:FF:000005">
    <property type="entry name" value="Chaperone protein dnaJ 1, mitochondrial"/>
    <property type="match status" value="1"/>
</dbReference>
<dbReference type="PRINTS" id="PR00625">
    <property type="entry name" value="JDOMAIN"/>
</dbReference>
<dbReference type="InterPro" id="IPR001623">
    <property type="entry name" value="DnaJ_domain"/>
</dbReference>
<gene>
    <name evidence="7" type="ORF">FNB15_04995</name>
</gene>
<dbReference type="RefSeq" id="WP_144067656.1">
    <property type="nucleotide sequence ID" value="NZ_CP041636.1"/>
</dbReference>
<dbReference type="SUPFAM" id="SSF46565">
    <property type="entry name" value="Chaperone J-domain"/>
    <property type="match status" value="1"/>
</dbReference>
<protein>
    <submittedName>
        <fullName evidence="7">J domain-containing protein</fullName>
    </submittedName>
</protein>
<dbReference type="Gene3D" id="2.60.260.20">
    <property type="entry name" value="Urease metallochaperone UreE, N-terminal domain"/>
    <property type="match status" value="2"/>
</dbReference>
<dbReference type="PANTHER" id="PTHR43096:SF52">
    <property type="entry name" value="DNAJ HOMOLOG 1, MITOCHONDRIAL-RELATED"/>
    <property type="match status" value="1"/>
</dbReference>
<dbReference type="GO" id="GO:0051082">
    <property type="term" value="F:unfolded protein binding"/>
    <property type="evidence" value="ECO:0007669"/>
    <property type="project" value="InterPro"/>
</dbReference>
<dbReference type="SMART" id="SM00271">
    <property type="entry name" value="DnaJ"/>
    <property type="match status" value="1"/>
</dbReference>
<evidence type="ECO:0000256" key="1">
    <source>
        <dbReference type="ARBA" id="ARBA00022723"/>
    </source>
</evidence>
<dbReference type="InterPro" id="IPR008971">
    <property type="entry name" value="HSP40/DnaJ_pept-bd"/>
</dbReference>
<dbReference type="AlphaFoldDB" id="A0A516GYV6"/>
<keyword evidence="1" id="KW-0479">Metal-binding</keyword>
<dbReference type="PANTHER" id="PTHR43096">
    <property type="entry name" value="DNAJ HOMOLOG 1, MITOCHONDRIAL-RELATED"/>
    <property type="match status" value="1"/>
</dbReference>
<dbReference type="OrthoDB" id="9779889at2"/>
<reference evidence="7 8" key="1">
    <citation type="submission" date="2019-07" db="EMBL/GenBank/DDBJ databases">
        <title>Genome sequencing for Ferrovibrio sp. K5.</title>
        <authorList>
            <person name="Park S.-J."/>
        </authorList>
    </citation>
    <scope>NUCLEOTIDE SEQUENCE [LARGE SCALE GENOMIC DNA]</scope>
    <source>
        <strain evidence="7 8">K5</strain>
    </source>
</reference>
<keyword evidence="4" id="KW-0862">Zinc</keyword>
<dbReference type="GO" id="GO:0042026">
    <property type="term" value="P:protein refolding"/>
    <property type="evidence" value="ECO:0007669"/>
    <property type="project" value="TreeGrafter"/>
</dbReference>
<dbReference type="GO" id="GO:0008270">
    <property type="term" value="F:zinc ion binding"/>
    <property type="evidence" value="ECO:0007669"/>
    <property type="project" value="UniProtKB-KW"/>
</dbReference>
<dbReference type="SUPFAM" id="SSF49493">
    <property type="entry name" value="HSP40/DnaJ peptide-binding domain"/>
    <property type="match status" value="2"/>
</dbReference>
<evidence type="ECO:0000256" key="4">
    <source>
        <dbReference type="ARBA" id="ARBA00022833"/>
    </source>
</evidence>
<dbReference type="GO" id="GO:0005737">
    <property type="term" value="C:cytoplasm"/>
    <property type="evidence" value="ECO:0007669"/>
    <property type="project" value="TreeGrafter"/>
</dbReference>
<keyword evidence="5" id="KW-0143">Chaperone</keyword>
<dbReference type="Gene3D" id="1.10.287.110">
    <property type="entry name" value="DnaJ domain"/>
    <property type="match status" value="1"/>
</dbReference>
<evidence type="ECO:0000256" key="2">
    <source>
        <dbReference type="ARBA" id="ARBA00022737"/>
    </source>
</evidence>
<dbReference type="InterPro" id="IPR018253">
    <property type="entry name" value="DnaJ_domain_CS"/>
</dbReference>
<sequence length="325" mass="34534">MRDPYQVLGVARGVSNEDLRKAYRKLAKEFHPDRNQGNEKASDRFKEISAAYDLLGDADKRGKYDRGEIDAAGQPRARGFGGGAHRAGGAGGGPFGGAAGGGFGFDPNAGGEDIFDEIFGQMRRGRGAGGAGAGFGARNANRPMRGADRHFNLKIGFLDAARGCKRRLTMPDGKQLDVTIPPGLGDGQQIRLRHQGDAGRNSGEAGDALIEVTVEPHAFFSRQGDDLHLELPVTLDEAILGAKIPVPTIDGMVAVGVPKGASSGTTLRLKGRGFPLKGGASDQRGDQYVKLKLVLPEKPNSALEKLIEGWAKTNKYDVRAKYTVE</sequence>